<dbReference type="InterPro" id="IPR022694">
    <property type="entry name" value="3-OHacyl-CoA_DH"/>
</dbReference>
<gene>
    <name evidence="4" type="ORF">KO353_10805</name>
</gene>
<reference evidence="4" key="1">
    <citation type="submission" date="2021-06" db="EMBL/GenBank/DDBJ databases">
        <title>Elioraea tepida, sp. nov., a moderately thermophilic aerobic anoxygenic phototrophic bacterium isolated from an alkaline siliceous hot spring mat community in Yellowstone National Park, WY, USA.</title>
        <authorList>
            <person name="Saini M.K."/>
            <person name="Yoshida S."/>
            <person name="Sebastian A."/>
            <person name="Hirose S."/>
            <person name="Hara E."/>
            <person name="Tamaki H."/>
            <person name="Soulier N.T."/>
            <person name="Albert I."/>
            <person name="Hanada S."/>
            <person name="Bryant D.A."/>
            <person name="Tank M."/>
        </authorList>
    </citation>
    <scope>NUCLEOTIDE SEQUENCE</scope>
    <source>
        <strain evidence="4">MS-P2</strain>
    </source>
</reference>
<dbReference type="EMBL" id="CP076448">
    <property type="protein sequence ID" value="QXM23790.1"/>
    <property type="molecule type" value="Genomic_DNA"/>
</dbReference>
<keyword evidence="5" id="KW-1185">Reference proteome</keyword>
<dbReference type="Pfam" id="PF00725">
    <property type="entry name" value="3HCDH"/>
    <property type="match status" value="1"/>
</dbReference>
<dbReference type="Pfam" id="PF02737">
    <property type="entry name" value="3HCDH_N"/>
    <property type="match status" value="1"/>
</dbReference>
<dbReference type="InterPro" id="IPR006176">
    <property type="entry name" value="3-OHacyl-CoA_DH_NAD-bd"/>
</dbReference>
<dbReference type="KEGG" id="elio:KO353_10805"/>
<evidence type="ECO:0000256" key="1">
    <source>
        <dbReference type="ARBA" id="ARBA00023002"/>
    </source>
</evidence>
<keyword evidence="1" id="KW-0560">Oxidoreductase</keyword>
<dbReference type="GO" id="GO:0006631">
    <property type="term" value="P:fatty acid metabolic process"/>
    <property type="evidence" value="ECO:0007669"/>
    <property type="project" value="InterPro"/>
</dbReference>
<dbReference type="AlphaFoldDB" id="A0A975U052"/>
<dbReference type="GO" id="GO:0016616">
    <property type="term" value="F:oxidoreductase activity, acting on the CH-OH group of donors, NAD or NADP as acceptor"/>
    <property type="evidence" value="ECO:0007669"/>
    <property type="project" value="InterPro"/>
</dbReference>
<evidence type="ECO:0000313" key="4">
    <source>
        <dbReference type="EMBL" id="QXM23790.1"/>
    </source>
</evidence>
<proteinExistence type="predicted"/>
<evidence type="ECO:0000259" key="3">
    <source>
        <dbReference type="Pfam" id="PF02737"/>
    </source>
</evidence>
<dbReference type="GO" id="GO:0070403">
    <property type="term" value="F:NAD+ binding"/>
    <property type="evidence" value="ECO:0007669"/>
    <property type="project" value="InterPro"/>
</dbReference>
<name>A0A975U052_9PROT</name>
<protein>
    <submittedName>
        <fullName evidence="4">3-hydroxyacyl-CoA dehydrogenase family protein</fullName>
    </submittedName>
</protein>
<dbReference type="RefSeq" id="WP_218284699.1">
    <property type="nucleotide sequence ID" value="NZ_CP076448.1"/>
</dbReference>
<dbReference type="InterPro" id="IPR006108">
    <property type="entry name" value="3HC_DH_C"/>
</dbReference>
<accession>A0A975U052</accession>
<dbReference type="PANTHER" id="PTHR48075:SF5">
    <property type="entry name" value="3-HYDROXYBUTYRYL-COA DEHYDROGENASE"/>
    <property type="match status" value="1"/>
</dbReference>
<dbReference type="PIRSF" id="PIRSF000105">
    <property type="entry name" value="HCDH"/>
    <property type="match status" value="1"/>
</dbReference>
<evidence type="ECO:0000259" key="2">
    <source>
        <dbReference type="Pfam" id="PF00725"/>
    </source>
</evidence>
<organism evidence="4 5">
    <name type="scientific">Elioraea tepida</name>
    <dbReference type="NCBI Taxonomy" id="2843330"/>
    <lineage>
        <taxon>Bacteria</taxon>
        <taxon>Pseudomonadati</taxon>
        <taxon>Pseudomonadota</taxon>
        <taxon>Alphaproteobacteria</taxon>
        <taxon>Acetobacterales</taxon>
        <taxon>Elioraeaceae</taxon>
        <taxon>Elioraea</taxon>
    </lineage>
</organism>
<dbReference type="PANTHER" id="PTHR48075">
    <property type="entry name" value="3-HYDROXYACYL-COA DEHYDROGENASE FAMILY PROTEIN"/>
    <property type="match status" value="1"/>
</dbReference>
<dbReference type="PROSITE" id="PS51257">
    <property type="entry name" value="PROKAR_LIPOPROTEIN"/>
    <property type="match status" value="1"/>
</dbReference>
<feature type="domain" description="3-hydroxyacyl-CoA dehydrogenase C-terminal" evidence="2">
    <location>
        <begin position="185"/>
        <end position="283"/>
    </location>
</feature>
<feature type="domain" description="3-hydroxyacyl-CoA dehydrogenase NAD binding" evidence="3">
    <location>
        <begin position="4"/>
        <end position="180"/>
    </location>
</feature>
<dbReference type="Proteomes" id="UP000694001">
    <property type="component" value="Chromosome"/>
</dbReference>
<sequence length="314" mass="33060">MSLKVAVIGAGVMGHALALVHALGGCRVRLTDTDAAALARAPALMSAALATLREAGETTHGDAWLAAAVTTHADLAATLEGAGLVVEAITEDAEAKRALFAAIDRLAPRGAIIASNTSYLDPFPLIPDARQDCAAIAHWYTPPYIIDLVDIVAGPGCAPEIPLRLRDLYAGMGKRPLVLKRFVPGFIANRIQAVISMEVYALLDSGVADAAEIDTAIVHGLALRMPLLGHLMKADFTGLLLAQKALANAMVPPPPARTRSETLDRLVESGATGVTSGRGFYDWSGRSPAELFAERDRRLLALKRALKEIGSLVP</sequence>
<evidence type="ECO:0000313" key="5">
    <source>
        <dbReference type="Proteomes" id="UP000694001"/>
    </source>
</evidence>